<dbReference type="InterPro" id="IPR036513">
    <property type="entry name" value="STAS_dom_sf"/>
</dbReference>
<proteinExistence type="predicted"/>
<dbReference type="SUPFAM" id="SSF52091">
    <property type="entry name" value="SpoIIaa-like"/>
    <property type="match status" value="1"/>
</dbReference>
<dbReference type="Proteomes" id="UP001732780">
    <property type="component" value="Chromosome 20"/>
</dbReference>
<dbReference type="Pfam" id="PF01740">
    <property type="entry name" value="STAS"/>
    <property type="match status" value="1"/>
</dbReference>
<dbReference type="InterPro" id="IPR002645">
    <property type="entry name" value="STAS_dom"/>
</dbReference>
<gene>
    <name evidence="6" type="primary">SLC26A8</name>
</gene>
<dbReference type="CDD" id="cd07042">
    <property type="entry name" value="STAS_SulP_like_sulfate_transporter"/>
    <property type="match status" value="1"/>
</dbReference>
<evidence type="ECO:0000256" key="3">
    <source>
        <dbReference type="ARBA" id="ARBA00022989"/>
    </source>
</evidence>
<evidence type="ECO:0000313" key="5">
    <source>
        <dbReference type="Proteomes" id="UP001732780"/>
    </source>
</evidence>
<dbReference type="Pfam" id="PF00916">
    <property type="entry name" value="Sulfate_transp"/>
    <property type="match status" value="1"/>
</dbReference>
<dbReference type="OrthoDB" id="288203at2759"/>
<dbReference type="GeneID" id="105064177"/>
<evidence type="ECO:0000256" key="2">
    <source>
        <dbReference type="ARBA" id="ARBA00022692"/>
    </source>
</evidence>
<dbReference type="AlphaFoldDB" id="A0A9W3EGS9"/>
<protein>
    <submittedName>
        <fullName evidence="6">Testis anion transporter 1 isoform X2</fullName>
    </submittedName>
</protein>
<dbReference type="InterPro" id="IPR011547">
    <property type="entry name" value="SLC26A/SulP_dom"/>
</dbReference>
<evidence type="ECO:0000256" key="1">
    <source>
        <dbReference type="ARBA" id="ARBA00004141"/>
    </source>
</evidence>
<keyword evidence="5" id="KW-1185">Reference proteome</keyword>
<comment type="subcellular location">
    <subcellularLocation>
        <location evidence="1">Membrane</location>
        <topology evidence="1">Multi-pass membrane protein</topology>
    </subcellularLocation>
</comment>
<name>A0A9W3EGS9_CAMBA</name>
<dbReference type="InterPro" id="IPR001902">
    <property type="entry name" value="SLC26A/SulP_fam"/>
</dbReference>
<evidence type="ECO:0000256" key="4">
    <source>
        <dbReference type="ARBA" id="ARBA00023136"/>
    </source>
</evidence>
<reference evidence="6" key="1">
    <citation type="submission" date="2025-08" db="UniProtKB">
        <authorList>
            <consortium name="RefSeq"/>
        </authorList>
    </citation>
    <scope>IDENTIFICATION</scope>
    <source>
        <tissue evidence="6">Blood</tissue>
    </source>
</reference>
<keyword evidence="4" id="KW-0472">Membrane</keyword>
<dbReference type="RefSeq" id="XP_010947319.2">
    <property type="nucleotide sequence ID" value="XM_010949017.3"/>
</dbReference>
<dbReference type="GO" id="GO:0016020">
    <property type="term" value="C:membrane"/>
    <property type="evidence" value="ECO:0007669"/>
    <property type="project" value="UniProtKB-SubCell"/>
</dbReference>
<keyword evidence="2" id="KW-0812">Transmembrane</keyword>
<accession>A0A9W3EGS9</accession>
<evidence type="ECO:0000313" key="6">
    <source>
        <dbReference type="RefSeq" id="XP_010947319.2"/>
    </source>
</evidence>
<dbReference type="GO" id="GO:0055085">
    <property type="term" value="P:transmembrane transport"/>
    <property type="evidence" value="ECO:0007669"/>
    <property type="project" value="InterPro"/>
</dbReference>
<dbReference type="Gene3D" id="3.30.750.24">
    <property type="entry name" value="STAS domain"/>
    <property type="match status" value="1"/>
</dbReference>
<organism evidence="5 6">
    <name type="scientific">Camelus bactrianus</name>
    <name type="common">Bactrian camel</name>
    <dbReference type="NCBI Taxonomy" id="9837"/>
    <lineage>
        <taxon>Eukaryota</taxon>
        <taxon>Metazoa</taxon>
        <taxon>Chordata</taxon>
        <taxon>Craniata</taxon>
        <taxon>Vertebrata</taxon>
        <taxon>Euteleostomi</taxon>
        <taxon>Mammalia</taxon>
        <taxon>Eutheria</taxon>
        <taxon>Laurasiatheria</taxon>
        <taxon>Artiodactyla</taxon>
        <taxon>Tylopoda</taxon>
        <taxon>Camelidae</taxon>
        <taxon>Camelus</taxon>
    </lineage>
</organism>
<sequence length="937" mass="106129">MMQPERSFQGFGSRFRQNSFPYDVKRDVYNEENFQQEHRRKTASSGNVDIDITTFSHHVQCSCSWHKFRRCMLTVFPFLEWMCFYRFKDWLLGDLLAGISVGLVQLPQDLMLSLLARQLIPPLNVSYAAFCSSVIYAVFGSCHQMSIGSFFLVSALMINVLRIYPFNSGRLVLGTFIRDDFSNLSFFEGYNKSLSVVASTTLLTGIIQLSMGMLGFGFIVTYLPEAVISAYLAATALHIMLSQLTCIFGIMISFNSGPVSFVYNIINYCIGLPKANSTSILLFLTAVVALRINRCIRISVNQYPIEFPMEVFLILGFTAFASKINMATENSKMLIDMIPYSFLFPETPDLSMLTAVILESFSLAVVSSSLLVFLGRKIAIFHNYDVNSNQDLIAIGLCNVVSSFFRSYVFTGAVIRTVIQDKSGGRQQFASLVGAGVMLLLMVKVGRFFYELPNAVLAGIVLSNALPYLETVYNLPNLWRQNQYDCIAWMVTFISAIFLGLDVGLLVSVAFTFFIITVQSHRTKILLLGQIPNTNIYRSIHDYREVTNIPGVKIFQCCNSITFVNVYYLKHKLLSEIEMVRVPLTEEEVYALFSQSEDGSQQQKICRCFCNCDELEPRPRVVYTERFESKRDKYSSSINLIRCSRFESMNTNQSMSDEQVPYTTSSISQENPIPNYEDVEKVWPSDNSSRLFSTLPEASESQVRDRPPMPYLASSLQPLIHTIILDFSMVHLVDSQASVVLRQMCNAFQNANILVLIAGCHSSVVRAFEKNDFFDASITKAQLFLTLHDAVLFALSRKLPEPSELSMDESETVIQETHSETDKNGESRHKMSSSFIEIPKNKSPGFSTLQDPVREEESELDLELDRILESEQEPGLDLDLDLDHEMEPESELEPESEMDPETEPEPELESRPRAQTYPQQQYWPLYQSLAPNSAPQT</sequence>
<dbReference type="KEGG" id="cbai:105064177"/>
<dbReference type="CTD" id="116369"/>
<dbReference type="PANTHER" id="PTHR11814">
    <property type="entry name" value="SULFATE TRANSPORTER"/>
    <property type="match status" value="1"/>
</dbReference>
<dbReference type="PROSITE" id="PS50801">
    <property type="entry name" value="STAS"/>
    <property type="match status" value="1"/>
</dbReference>
<keyword evidence="3" id="KW-1133">Transmembrane helix</keyword>